<proteinExistence type="predicted"/>
<dbReference type="Pfam" id="PF13302">
    <property type="entry name" value="Acetyltransf_3"/>
    <property type="match status" value="1"/>
</dbReference>
<evidence type="ECO:0000259" key="1">
    <source>
        <dbReference type="PROSITE" id="PS51186"/>
    </source>
</evidence>
<accession>A0ABV0K088</accession>
<dbReference type="SUPFAM" id="SSF55729">
    <property type="entry name" value="Acyl-CoA N-acyltransferases (Nat)"/>
    <property type="match status" value="1"/>
</dbReference>
<evidence type="ECO:0000313" key="2">
    <source>
        <dbReference type="EMBL" id="MEP0946194.1"/>
    </source>
</evidence>
<name>A0ABV0K088_9CYAN</name>
<dbReference type="PANTHER" id="PTHR43792:SF9">
    <property type="entry name" value="RIBOSOMAL-PROTEIN-ALANINE ACETYLTRANSFERASE"/>
    <property type="match status" value="1"/>
</dbReference>
<feature type="domain" description="N-acetyltransferase" evidence="1">
    <location>
        <begin position="12"/>
        <end position="175"/>
    </location>
</feature>
<dbReference type="PANTHER" id="PTHR43792">
    <property type="entry name" value="GNAT FAMILY, PUTATIVE (AFU_ORTHOLOGUE AFUA_3G00765)-RELATED-RELATED"/>
    <property type="match status" value="1"/>
</dbReference>
<dbReference type="PROSITE" id="PS51186">
    <property type="entry name" value="GNAT"/>
    <property type="match status" value="1"/>
</dbReference>
<evidence type="ECO:0000313" key="3">
    <source>
        <dbReference type="Proteomes" id="UP001482513"/>
    </source>
</evidence>
<keyword evidence="3" id="KW-1185">Reference proteome</keyword>
<comment type="caution">
    <text evidence="2">The sequence shown here is derived from an EMBL/GenBank/DDBJ whole genome shotgun (WGS) entry which is preliminary data.</text>
</comment>
<dbReference type="EMBL" id="JAMPKX010000002">
    <property type="protein sequence ID" value="MEP0946194.1"/>
    <property type="molecule type" value="Genomic_DNA"/>
</dbReference>
<gene>
    <name evidence="2" type="ORF">NC992_04870</name>
</gene>
<dbReference type="InterPro" id="IPR016181">
    <property type="entry name" value="Acyl_CoA_acyltransferase"/>
</dbReference>
<dbReference type="RefSeq" id="WP_190695380.1">
    <property type="nucleotide sequence ID" value="NZ_JAMPKX010000002.1"/>
</dbReference>
<organism evidence="2 3">
    <name type="scientific">Leptolyngbya subtilissima DQ-A4</name>
    <dbReference type="NCBI Taxonomy" id="2933933"/>
    <lineage>
        <taxon>Bacteria</taxon>
        <taxon>Bacillati</taxon>
        <taxon>Cyanobacteriota</taxon>
        <taxon>Cyanophyceae</taxon>
        <taxon>Leptolyngbyales</taxon>
        <taxon>Leptolyngbyaceae</taxon>
        <taxon>Leptolyngbya group</taxon>
        <taxon>Leptolyngbya</taxon>
    </lineage>
</organism>
<dbReference type="Proteomes" id="UP001482513">
    <property type="component" value="Unassembled WGS sequence"/>
</dbReference>
<sequence length="178" mass="20449">MENFPNLETSRLWLRQATEADTDAIFSLFSDSRVTRFHNLDVFTQLDEAKAVIERRRVGFETDRGIRWAIALKPNNSLIGSCGFTWDRALNRAEVGYELASQYWRQGIMTEGLSAILTYGFEVEGLDNIVAEVMLENIASQQLLKKLGFQSQGVLKNHGFWKGRHHDLEQFLLLRPQT</sequence>
<protein>
    <submittedName>
        <fullName evidence="2">GNAT family N-acetyltransferase</fullName>
    </submittedName>
</protein>
<dbReference type="Gene3D" id="3.40.630.30">
    <property type="match status" value="1"/>
</dbReference>
<dbReference type="InterPro" id="IPR000182">
    <property type="entry name" value="GNAT_dom"/>
</dbReference>
<reference evidence="2 3" key="1">
    <citation type="submission" date="2022-04" db="EMBL/GenBank/DDBJ databases">
        <title>Positive selection, recombination, and allopatry shape intraspecific diversity of widespread and dominant cyanobacteria.</title>
        <authorList>
            <person name="Wei J."/>
            <person name="Shu W."/>
            <person name="Hu C."/>
        </authorList>
    </citation>
    <scope>NUCLEOTIDE SEQUENCE [LARGE SCALE GENOMIC DNA]</scope>
    <source>
        <strain evidence="2 3">DQ-A4</strain>
    </source>
</reference>
<dbReference type="InterPro" id="IPR051531">
    <property type="entry name" value="N-acetyltransferase"/>
</dbReference>